<dbReference type="EMBL" id="CP015438">
    <property type="protein sequence ID" value="ANB59794.1"/>
    <property type="molecule type" value="Genomic_DNA"/>
</dbReference>
<accession>A0A167TAM6</accession>
<dbReference type="InterPro" id="IPR003675">
    <property type="entry name" value="Rce1/LyrA-like_dom"/>
</dbReference>
<feature type="transmembrane region" description="Helical" evidence="1">
    <location>
        <begin position="120"/>
        <end position="136"/>
    </location>
</feature>
<keyword evidence="3" id="KW-0645">Protease</keyword>
<dbReference type="Pfam" id="PF02517">
    <property type="entry name" value="Rce1-like"/>
    <property type="match status" value="1"/>
</dbReference>
<feature type="transmembrane region" description="Helical" evidence="1">
    <location>
        <begin position="165"/>
        <end position="185"/>
    </location>
</feature>
<dbReference type="GO" id="GO:0006508">
    <property type="term" value="P:proteolysis"/>
    <property type="evidence" value="ECO:0007669"/>
    <property type="project" value="UniProtKB-KW"/>
</dbReference>
<dbReference type="KEGG" id="aamy:GFC30_2447"/>
<gene>
    <name evidence="3" type="ORF">GFC30_2447</name>
</gene>
<reference evidence="3 4" key="1">
    <citation type="journal article" date="2006" name="Syst. Appl. Microbiol.">
        <title>Anoxybacillus amylolyticus sp. nov., a thermophilic amylase producing bacterium isolated from Mount Rittmann (Antarctica).</title>
        <authorList>
            <person name="Poli A."/>
            <person name="Esposito E."/>
            <person name="Lama L."/>
            <person name="Orlando P."/>
            <person name="Nicolaus G."/>
            <person name="de Appolonia F."/>
            <person name="Gambacorta A."/>
            <person name="Nicolaus B."/>
        </authorList>
    </citation>
    <scope>NUCLEOTIDE SEQUENCE [LARGE SCALE GENOMIC DNA]</scope>
    <source>
        <strain evidence="3 4">DSM 15939</strain>
    </source>
</reference>
<protein>
    <submittedName>
        <fullName evidence="3">CAAX protease self-immunity family protein</fullName>
    </submittedName>
</protein>
<proteinExistence type="predicted"/>
<feature type="transmembrane region" description="Helical" evidence="1">
    <location>
        <begin position="143"/>
        <end position="159"/>
    </location>
</feature>
<keyword evidence="1" id="KW-1133">Transmembrane helix</keyword>
<dbReference type="GO" id="GO:0004175">
    <property type="term" value="F:endopeptidase activity"/>
    <property type="evidence" value="ECO:0007669"/>
    <property type="project" value="UniProtKB-ARBA"/>
</dbReference>
<dbReference type="RefSeq" id="WP_066325902.1">
    <property type="nucleotide sequence ID" value="NZ_CP015438.1"/>
</dbReference>
<keyword evidence="1" id="KW-0812">Transmembrane</keyword>
<evidence type="ECO:0000259" key="2">
    <source>
        <dbReference type="Pfam" id="PF02517"/>
    </source>
</evidence>
<evidence type="ECO:0000256" key="1">
    <source>
        <dbReference type="SAM" id="Phobius"/>
    </source>
</evidence>
<dbReference type="GO" id="GO:0080120">
    <property type="term" value="P:CAAX-box protein maturation"/>
    <property type="evidence" value="ECO:0007669"/>
    <property type="project" value="UniProtKB-ARBA"/>
</dbReference>
<feature type="transmembrane region" description="Helical" evidence="1">
    <location>
        <begin position="54"/>
        <end position="76"/>
    </location>
</feature>
<organism evidence="3 4">
    <name type="scientific">Anoxybacteroides amylolyticum</name>
    <dbReference type="NCBI Taxonomy" id="294699"/>
    <lineage>
        <taxon>Bacteria</taxon>
        <taxon>Bacillati</taxon>
        <taxon>Bacillota</taxon>
        <taxon>Bacilli</taxon>
        <taxon>Bacillales</taxon>
        <taxon>Anoxybacillaceae</taxon>
        <taxon>Anoxybacteroides</taxon>
    </lineage>
</organism>
<keyword evidence="1" id="KW-0472">Membrane</keyword>
<dbReference type="AlphaFoldDB" id="A0A167TAM6"/>
<keyword evidence="4" id="KW-1185">Reference proteome</keyword>
<keyword evidence="3" id="KW-0378">Hydrolase</keyword>
<sequence length="194" mass="22959">MNQRETIQSMSEREILLHLYMTQLLLLVTSIFIAVFLFDWPTVRQMWHFDVQEVVLYGGGGALIVLVLDFVMMRYLPEDWYDDGGINEKMFQTRSFPQLIWLCSFIAFSEEWLFRGVLQTYFGLFLTSLFFALLHVRYLTKWFLFLMVVLISFFLGYLYDVTGSLWVTIVAHFLIDFVLAVHIRLDYLRNASGN</sequence>
<evidence type="ECO:0000313" key="4">
    <source>
        <dbReference type="Proteomes" id="UP000076865"/>
    </source>
</evidence>
<feature type="domain" description="CAAX prenyl protease 2/Lysostaphin resistance protein A-like" evidence="2">
    <location>
        <begin position="95"/>
        <end position="178"/>
    </location>
</feature>
<name>A0A167TAM6_9BACL</name>
<evidence type="ECO:0000313" key="3">
    <source>
        <dbReference type="EMBL" id="ANB59794.1"/>
    </source>
</evidence>
<feature type="transmembrane region" description="Helical" evidence="1">
    <location>
        <begin position="15"/>
        <end position="38"/>
    </location>
</feature>
<dbReference type="Proteomes" id="UP000076865">
    <property type="component" value="Chromosome"/>
</dbReference>
<dbReference type="PATRIC" id="fig|294699.3.peg.2517"/>